<dbReference type="SUPFAM" id="SSF53067">
    <property type="entry name" value="Actin-like ATPase domain"/>
    <property type="match status" value="1"/>
</dbReference>
<dbReference type="PANTHER" id="PTHR14187:SF81">
    <property type="entry name" value="HSP70 FAMILY PROTEIN (AFU_ORTHOLOGUE AFUA_4G14040)"/>
    <property type="match status" value="1"/>
</dbReference>
<evidence type="ECO:0000313" key="1">
    <source>
        <dbReference type="EMBL" id="KOS37540.1"/>
    </source>
</evidence>
<organism evidence="1 2">
    <name type="scientific">Penicillium nordicum</name>
    <dbReference type="NCBI Taxonomy" id="229535"/>
    <lineage>
        <taxon>Eukaryota</taxon>
        <taxon>Fungi</taxon>
        <taxon>Dikarya</taxon>
        <taxon>Ascomycota</taxon>
        <taxon>Pezizomycotina</taxon>
        <taxon>Eurotiomycetes</taxon>
        <taxon>Eurotiomycetidae</taxon>
        <taxon>Eurotiales</taxon>
        <taxon>Aspergillaceae</taxon>
        <taxon>Penicillium</taxon>
    </lineage>
</organism>
<keyword evidence="2" id="KW-1185">Reference proteome</keyword>
<dbReference type="STRING" id="229535.A0A0M8NZU6"/>
<gene>
    <name evidence="1" type="ORF">ACN38_g11665</name>
</gene>
<dbReference type="PANTHER" id="PTHR14187">
    <property type="entry name" value="ALPHA KINASE/ELONGATION FACTOR 2 KINASE"/>
    <property type="match status" value="1"/>
</dbReference>
<evidence type="ECO:0000313" key="2">
    <source>
        <dbReference type="Proteomes" id="UP000037696"/>
    </source>
</evidence>
<proteinExistence type="predicted"/>
<accession>A0A0M8NZU6</accession>
<dbReference type="AlphaFoldDB" id="A0A0M8NZU6"/>
<dbReference type="Gene3D" id="3.30.420.40">
    <property type="match status" value="1"/>
</dbReference>
<dbReference type="InterPro" id="IPR043129">
    <property type="entry name" value="ATPase_NBD"/>
</dbReference>
<dbReference type="Proteomes" id="UP000037696">
    <property type="component" value="Unassembled WGS sequence"/>
</dbReference>
<dbReference type="CDD" id="cd10170">
    <property type="entry name" value="ASKHA_NBD_HSP70"/>
    <property type="match status" value="1"/>
</dbReference>
<dbReference type="EMBL" id="LHQQ01000312">
    <property type="protein sequence ID" value="KOS37540.1"/>
    <property type="molecule type" value="Genomic_DNA"/>
</dbReference>
<sequence length="510" mass="57020">MQSYAWTKLLLDRDVQHSEFNDEMLMAVTGSEILKLPDQKQAVDTVADYLSLICAHIKYHIPKVVQLLHGDKDDPSGVPIDFLFTMPATWSEETQLLMGQAIEMAGFGRDPLDRFWTATEPEAAALAVFSDKTFNLQAHDGVLICDCGGGTVDITTYYVTDVAPTISIEQITAVMGAKCGGTAIDSRFYELVSSRLEGEFDNLPMSQIQPGSFVMKKFQDIKESFDGKGERTWHFDLDFDPPGGNLALSNQRRRRVILRSQDIRGFYEPVVSSIFNLLLSQIGAANGRCGRDVINKVVLVGGFSASPYLQEALQRALKHRNNISVLVPSMPGETTVRGAALQGLRGYSPPTYKCWRNYGLASVQPFDLSNPNESQGLQYGRTTLPVDLLLHWILCKGQRYSKGFQSSCTIRLLHWENDILSKPVEIFESNLPVAPQRFGNSDVRPVSYIECHFRGLDLARFPSQVIAGRTVYCLEVSVEVSFLMTDQEIRFSARALDQEIGERRLTMPHD</sequence>
<name>A0A0M8NZU6_9EURO</name>
<protein>
    <submittedName>
        <fullName evidence="1">Uncharacterized protein</fullName>
    </submittedName>
</protein>
<dbReference type="OrthoDB" id="2963168at2759"/>
<comment type="caution">
    <text evidence="1">The sequence shown here is derived from an EMBL/GenBank/DDBJ whole genome shotgun (WGS) entry which is preliminary data.</text>
</comment>
<reference evidence="1 2" key="1">
    <citation type="submission" date="2015-08" db="EMBL/GenBank/DDBJ databases">
        <title>Genome sequencing of Penicillium nordicum.</title>
        <authorList>
            <person name="Nguyen H.D."/>
            <person name="Seifert K.A."/>
        </authorList>
    </citation>
    <scope>NUCLEOTIDE SEQUENCE [LARGE SCALE GENOMIC DNA]</scope>
    <source>
        <strain evidence="1 2">DAOMC 185683</strain>
    </source>
</reference>